<feature type="compositionally biased region" description="Polar residues" evidence="1">
    <location>
        <begin position="11"/>
        <end position="28"/>
    </location>
</feature>
<evidence type="ECO:0000313" key="3">
    <source>
        <dbReference type="Proteomes" id="UP000017981"/>
    </source>
</evidence>
<comment type="caution">
    <text evidence="2">The sequence shown here is derived from an EMBL/GenBank/DDBJ whole genome shotgun (WGS) entry which is preliminary data.</text>
</comment>
<sequence length="73" mass="8556">MRGFIEKNQVDAMNSNTKSPQRTNPSTLTKYQLNFTPTLNDVKENANLTAQEEAWLERWENEHLAYADIDLHY</sequence>
<reference evidence="2 3" key="2">
    <citation type="submission" date="2013-09" db="EMBL/GenBank/DDBJ databases">
        <title>Whole genome comparison of six Crocosphaera watsonii strains with differing phenotypes.</title>
        <authorList>
            <person name="Bench S.R."/>
            <person name="Heller P."/>
            <person name="Frank I."/>
            <person name="Arciniega M."/>
            <person name="Shilova I.N."/>
            <person name="Zehr J.P."/>
        </authorList>
    </citation>
    <scope>NUCLEOTIDE SEQUENCE [LARGE SCALE GENOMIC DNA]</scope>
    <source>
        <strain evidence="2 3">WH 0005</strain>
    </source>
</reference>
<name>T2IWH6_CROWT</name>
<evidence type="ECO:0000313" key="2">
    <source>
        <dbReference type="EMBL" id="CCQ56465.1"/>
    </source>
</evidence>
<dbReference type="AlphaFoldDB" id="T2IWH6"/>
<organism evidence="2 3">
    <name type="scientific">Crocosphaera watsonii WH 0005</name>
    <dbReference type="NCBI Taxonomy" id="423472"/>
    <lineage>
        <taxon>Bacteria</taxon>
        <taxon>Bacillati</taxon>
        <taxon>Cyanobacteriota</taxon>
        <taxon>Cyanophyceae</taxon>
        <taxon>Oscillatoriophycideae</taxon>
        <taxon>Chroococcales</taxon>
        <taxon>Aphanothecaceae</taxon>
        <taxon>Crocosphaera</taxon>
    </lineage>
</organism>
<reference evidence="2 3" key="1">
    <citation type="submission" date="2013-01" db="EMBL/GenBank/DDBJ databases">
        <authorList>
            <person name="Bench S."/>
        </authorList>
    </citation>
    <scope>NUCLEOTIDE SEQUENCE [LARGE SCALE GENOMIC DNA]</scope>
    <source>
        <strain evidence="2 3">WH 0005</strain>
    </source>
</reference>
<gene>
    <name evidence="2" type="ORF">CWATWH0005_5903</name>
</gene>
<dbReference type="EMBL" id="CAQL01000638">
    <property type="protein sequence ID" value="CCQ56465.1"/>
    <property type="molecule type" value="Genomic_DNA"/>
</dbReference>
<feature type="region of interest" description="Disordered" evidence="1">
    <location>
        <begin position="1"/>
        <end position="28"/>
    </location>
</feature>
<accession>T2IWH6</accession>
<evidence type="ECO:0000256" key="1">
    <source>
        <dbReference type="SAM" id="MobiDB-lite"/>
    </source>
</evidence>
<protein>
    <submittedName>
        <fullName evidence="2">Uncharacterized protein</fullName>
    </submittedName>
</protein>
<proteinExistence type="predicted"/>
<dbReference type="Proteomes" id="UP000017981">
    <property type="component" value="Unassembled WGS sequence"/>
</dbReference>